<organism evidence="2 3">
    <name type="scientific">Roseibium aggregatum</name>
    <dbReference type="NCBI Taxonomy" id="187304"/>
    <lineage>
        <taxon>Bacteria</taxon>
        <taxon>Pseudomonadati</taxon>
        <taxon>Pseudomonadota</taxon>
        <taxon>Alphaproteobacteria</taxon>
        <taxon>Hyphomicrobiales</taxon>
        <taxon>Stappiaceae</taxon>
        <taxon>Roseibium</taxon>
    </lineage>
</organism>
<dbReference type="Pfam" id="PF00583">
    <property type="entry name" value="Acetyltransf_1"/>
    <property type="match status" value="1"/>
</dbReference>
<dbReference type="RefSeq" id="WP_190290635.1">
    <property type="nucleotide sequence ID" value="NZ_JABFCZ010000006.1"/>
</dbReference>
<reference evidence="2" key="1">
    <citation type="submission" date="2020-05" db="EMBL/GenBank/DDBJ databases">
        <title>Identification of trans-AT polyketide cluster in two marine bacteria, producers of a novel glutaramide-containing polyketide sesbanimide D and analogs.</title>
        <authorList>
            <person name="Kacar D."/>
            <person name="Rodriguez P."/>
            <person name="Canedo L."/>
            <person name="Gonzalez E."/>
            <person name="Galan B."/>
            <person name="De La Calle F."/>
            <person name="Garcia J.L."/>
        </authorList>
    </citation>
    <scope>NUCLEOTIDE SEQUENCE</scope>
    <source>
        <strain evidence="2">PHM038</strain>
    </source>
</reference>
<accession>A0A926S5B1</accession>
<dbReference type="InterPro" id="IPR016181">
    <property type="entry name" value="Acyl_CoA_acyltransferase"/>
</dbReference>
<feature type="domain" description="N-acetyltransferase" evidence="1">
    <location>
        <begin position="155"/>
        <end position="245"/>
    </location>
</feature>
<dbReference type="Proteomes" id="UP000598467">
    <property type="component" value="Unassembled WGS sequence"/>
</dbReference>
<evidence type="ECO:0000259" key="1">
    <source>
        <dbReference type="Pfam" id="PF00583"/>
    </source>
</evidence>
<comment type="caution">
    <text evidence="2">The sequence shown here is derived from an EMBL/GenBank/DDBJ whole genome shotgun (WGS) entry which is preliminary data.</text>
</comment>
<protein>
    <submittedName>
        <fullName evidence="2">GNAT family N-acetyltransferase</fullName>
    </submittedName>
</protein>
<dbReference type="Gene3D" id="3.40.630.30">
    <property type="match status" value="1"/>
</dbReference>
<dbReference type="SUPFAM" id="SSF55729">
    <property type="entry name" value="Acyl-CoA N-acyltransferases (Nat)"/>
    <property type="match status" value="1"/>
</dbReference>
<sequence>MSNDAEYYGSPESVAAMKRSAALWSLLRDDPRFAFYGRLVGLSQPVENTAEVLGALARLQGGSPCYFFPKRDVPALFSELESAGLSTDRHEHFFGDETAYVAAKAVLSDTSLPSDLTVQRLDEATPGSFVKDAVTLMESCGVMPVPAAYLRGKQGRGLCLVATDADGKPVAVATSIFMHPAGGPHAKTVFWGMLATRPDRRGQKIALILGAQAIVHMWEREGARGFMTGVRQDNASSASLCNRLGVTDTDWTYAVCVDPQTLGRKSVTK</sequence>
<name>A0A926S5B1_9HYPH</name>
<evidence type="ECO:0000313" key="3">
    <source>
        <dbReference type="Proteomes" id="UP000598467"/>
    </source>
</evidence>
<dbReference type="AlphaFoldDB" id="A0A926S5B1"/>
<dbReference type="EMBL" id="JABFCZ010000006">
    <property type="protein sequence ID" value="MBD1545965.1"/>
    <property type="molecule type" value="Genomic_DNA"/>
</dbReference>
<proteinExistence type="predicted"/>
<dbReference type="InterPro" id="IPR000182">
    <property type="entry name" value="GNAT_dom"/>
</dbReference>
<gene>
    <name evidence="2" type="ORF">HK439_06805</name>
</gene>
<dbReference type="GO" id="GO:0016747">
    <property type="term" value="F:acyltransferase activity, transferring groups other than amino-acyl groups"/>
    <property type="evidence" value="ECO:0007669"/>
    <property type="project" value="InterPro"/>
</dbReference>
<evidence type="ECO:0000313" key="2">
    <source>
        <dbReference type="EMBL" id="MBD1545965.1"/>
    </source>
</evidence>